<proteinExistence type="predicted"/>
<keyword evidence="7" id="KW-0624">Polysaccharide degradation</keyword>
<dbReference type="Gene3D" id="3.40.50.1820">
    <property type="entry name" value="alpha/beta hydrolase"/>
    <property type="match status" value="1"/>
</dbReference>
<evidence type="ECO:0000256" key="6">
    <source>
        <dbReference type="ARBA" id="ARBA00023277"/>
    </source>
</evidence>
<protein>
    <submittedName>
        <fullName evidence="8">Alpha/beta hydrolase family esterase</fullName>
    </submittedName>
</protein>
<evidence type="ECO:0000256" key="7">
    <source>
        <dbReference type="ARBA" id="ARBA00023326"/>
    </source>
</evidence>
<comment type="caution">
    <text evidence="8">The sequence shown here is derived from an EMBL/GenBank/DDBJ whole genome shotgun (WGS) entry which is preliminary data.</text>
</comment>
<keyword evidence="2" id="KW-0964">Secreted</keyword>
<dbReference type="EMBL" id="JBHTEY010000004">
    <property type="protein sequence ID" value="MFC7615579.1"/>
    <property type="molecule type" value="Genomic_DNA"/>
</dbReference>
<dbReference type="InterPro" id="IPR043595">
    <property type="entry name" value="FaeB/C/D"/>
</dbReference>
<comment type="subcellular location">
    <subcellularLocation>
        <location evidence="1">Secreted</location>
    </subcellularLocation>
</comment>
<dbReference type="GO" id="GO:0016787">
    <property type="term" value="F:hydrolase activity"/>
    <property type="evidence" value="ECO:0007669"/>
    <property type="project" value="UniProtKB-KW"/>
</dbReference>
<evidence type="ECO:0000256" key="1">
    <source>
        <dbReference type="ARBA" id="ARBA00004613"/>
    </source>
</evidence>
<dbReference type="InterPro" id="IPR029058">
    <property type="entry name" value="AB_hydrolase_fold"/>
</dbReference>
<accession>A0ABW2TPF9</accession>
<evidence type="ECO:0000256" key="4">
    <source>
        <dbReference type="ARBA" id="ARBA00022729"/>
    </source>
</evidence>
<evidence type="ECO:0000313" key="9">
    <source>
        <dbReference type="Proteomes" id="UP001596512"/>
    </source>
</evidence>
<organism evidence="8 9">
    <name type="scientific">Actinokineospora soli</name>
    <dbReference type="NCBI Taxonomy" id="1048753"/>
    <lineage>
        <taxon>Bacteria</taxon>
        <taxon>Bacillati</taxon>
        <taxon>Actinomycetota</taxon>
        <taxon>Actinomycetes</taxon>
        <taxon>Pseudonocardiales</taxon>
        <taxon>Pseudonocardiaceae</taxon>
        <taxon>Actinokineospora</taxon>
    </lineage>
</organism>
<reference evidence="9" key="1">
    <citation type="journal article" date="2019" name="Int. J. Syst. Evol. Microbiol.">
        <title>The Global Catalogue of Microorganisms (GCM) 10K type strain sequencing project: providing services to taxonomists for standard genome sequencing and annotation.</title>
        <authorList>
            <consortium name="The Broad Institute Genomics Platform"/>
            <consortium name="The Broad Institute Genome Sequencing Center for Infectious Disease"/>
            <person name="Wu L."/>
            <person name="Ma J."/>
        </authorList>
    </citation>
    <scope>NUCLEOTIDE SEQUENCE [LARGE SCALE GENOMIC DNA]</scope>
    <source>
        <strain evidence="9">JCM 17695</strain>
    </source>
</reference>
<keyword evidence="3" id="KW-0858">Xylan degradation</keyword>
<gene>
    <name evidence="8" type="ORF">ACFQV2_20800</name>
</gene>
<evidence type="ECO:0000313" key="8">
    <source>
        <dbReference type="EMBL" id="MFC7615579.1"/>
    </source>
</evidence>
<name>A0ABW2TPF9_9PSEU</name>
<keyword evidence="6" id="KW-0119">Carbohydrate metabolism</keyword>
<evidence type="ECO:0000256" key="3">
    <source>
        <dbReference type="ARBA" id="ARBA00022651"/>
    </source>
</evidence>
<sequence length="256" mass="26786">MRGGAVRVRRGGRVLADRRHGHPDSVPRVVPVVQPARPAGLSGSAPLLLSLHGLGSSPFGQEVASGWSGYADRTGFVVAYPAGEGGRWDFAAGSTDVRFLRRVVDHIAASTCVDPRRVYVDGGSLGSFMAQRAACDAPGSFAAVTGFMGGDPSVFGACAPIRPIAVALFHGEADPLVSVDAGELARDAWVKRNACDPTGIAEPVTDGTALRYTRCAGGVSVAWRSYAGLGHAYPSGAQADDWRDRAWRHLTAHTLP</sequence>
<evidence type="ECO:0000256" key="5">
    <source>
        <dbReference type="ARBA" id="ARBA00022801"/>
    </source>
</evidence>
<dbReference type="PANTHER" id="PTHR38050:SF2">
    <property type="entry name" value="FERULOYL ESTERASE C-RELATED"/>
    <property type="match status" value="1"/>
</dbReference>
<keyword evidence="4" id="KW-0732">Signal</keyword>
<dbReference type="PANTHER" id="PTHR38050">
    <property type="match status" value="1"/>
</dbReference>
<dbReference type="Proteomes" id="UP001596512">
    <property type="component" value="Unassembled WGS sequence"/>
</dbReference>
<keyword evidence="9" id="KW-1185">Reference proteome</keyword>
<keyword evidence="5 8" id="KW-0378">Hydrolase</keyword>
<evidence type="ECO:0000256" key="2">
    <source>
        <dbReference type="ARBA" id="ARBA00022525"/>
    </source>
</evidence>
<dbReference type="SUPFAM" id="SSF53474">
    <property type="entry name" value="alpha/beta-Hydrolases"/>
    <property type="match status" value="1"/>
</dbReference>